<dbReference type="WBParaSite" id="maker-unitig_30340-snap-gene-0.2-mRNA-1">
    <property type="protein sequence ID" value="maker-unitig_30340-snap-gene-0.2-mRNA-1"/>
    <property type="gene ID" value="maker-unitig_30340-snap-gene-0.2"/>
</dbReference>
<dbReference type="AlphaFoldDB" id="A0A1I8FDI0"/>
<dbReference type="InterPro" id="IPR036028">
    <property type="entry name" value="SH3-like_dom_sf"/>
</dbReference>
<evidence type="ECO:0000256" key="2">
    <source>
        <dbReference type="ARBA" id="ARBA00022999"/>
    </source>
</evidence>
<feature type="compositionally biased region" description="Polar residues" evidence="4">
    <location>
        <begin position="1"/>
        <end position="14"/>
    </location>
</feature>
<evidence type="ECO:0000313" key="6">
    <source>
        <dbReference type="Proteomes" id="UP000095280"/>
    </source>
</evidence>
<keyword evidence="1" id="KW-0728">SH3 domain</keyword>
<keyword evidence="2 3" id="KW-0727">SH2 domain</keyword>
<sequence length="530" mass="58077">AATAGSSPATSLTHEQPWETAATVLHQRRRHPAGVVQSFNSDRGQNSSTAEADPAAVAQHQKLSNDRLDMLPGRASISAQAINTNSVVVCVARYSYSAVEPTSCRCAHGDSVLVSERSPDGWWRGSRLSRRATASEDGGRRSGDGQLRLRERVECWRRRRLVSIDSCSQACHFQLAPVSKRVAAALQSPPPSTSSWAATLRSSALCRDELLDIVDEPRDDPDWLMAVACVRRPTPRLAEDSEQRSAVAEDWAVLESGNSVEDEESSLRHLPFYWGAITRADADDLLMRQARPGQFLVRAGESNPLDLTLMVRSQAKSRNFKNPPLKTAKRRHPGGRNRNPPPLQKQQQNFCYSIGQKKFDNLRDLVQHYSVQPIFKSAVEQCVLGEATRWASAAAPGVSSKNCRIAETFFKMFKSVMLKSLGITRPSGILSGKFTFRGSVAPLPARDACSARFRVPAATHFSQSGTVLVELFPVSSLMTPLNMPEMPELSSLELFLSNLSSSARPRLEDCQLETVSNVADLAGAATANLQ</sequence>
<dbReference type="PANTHER" id="PTHR19969:SF5">
    <property type="entry name" value="CRK-LIKE PROTEIN"/>
    <property type="match status" value="1"/>
</dbReference>
<dbReference type="Gene3D" id="3.30.505.10">
    <property type="entry name" value="SH2 domain"/>
    <property type="match status" value="1"/>
</dbReference>
<dbReference type="InterPro" id="IPR036860">
    <property type="entry name" value="SH2_dom_sf"/>
</dbReference>
<evidence type="ECO:0000259" key="5">
    <source>
        <dbReference type="PROSITE" id="PS50001"/>
    </source>
</evidence>
<feature type="domain" description="SH2" evidence="5">
    <location>
        <begin position="272"/>
        <end position="370"/>
    </location>
</feature>
<dbReference type="PROSITE" id="PS50001">
    <property type="entry name" value="SH2"/>
    <property type="match status" value="1"/>
</dbReference>
<organism evidence="6 7">
    <name type="scientific">Macrostomum lignano</name>
    <dbReference type="NCBI Taxonomy" id="282301"/>
    <lineage>
        <taxon>Eukaryota</taxon>
        <taxon>Metazoa</taxon>
        <taxon>Spiralia</taxon>
        <taxon>Lophotrochozoa</taxon>
        <taxon>Platyhelminthes</taxon>
        <taxon>Rhabditophora</taxon>
        <taxon>Macrostomorpha</taxon>
        <taxon>Macrostomida</taxon>
        <taxon>Macrostomidae</taxon>
        <taxon>Macrostomum</taxon>
    </lineage>
</organism>
<dbReference type="GO" id="GO:0035591">
    <property type="term" value="F:signaling adaptor activity"/>
    <property type="evidence" value="ECO:0007669"/>
    <property type="project" value="TreeGrafter"/>
</dbReference>
<dbReference type="GO" id="GO:0030971">
    <property type="term" value="F:receptor tyrosine kinase binding"/>
    <property type="evidence" value="ECO:0007669"/>
    <property type="project" value="TreeGrafter"/>
</dbReference>
<feature type="region of interest" description="Disordered" evidence="4">
    <location>
        <begin position="316"/>
        <end position="346"/>
    </location>
</feature>
<dbReference type="SUPFAM" id="SSF55550">
    <property type="entry name" value="SH2 domain"/>
    <property type="match status" value="1"/>
</dbReference>
<evidence type="ECO:0000256" key="4">
    <source>
        <dbReference type="SAM" id="MobiDB-lite"/>
    </source>
</evidence>
<dbReference type="SUPFAM" id="SSF50044">
    <property type="entry name" value="SH3-domain"/>
    <property type="match status" value="1"/>
</dbReference>
<dbReference type="PRINTS" id="PR00401">
    <property type="entry name" value="SH2DOMAIN"/>
</dbReference>
<evidence type="ECO:0000256" key="3">
    <source>
        <dbReference type="PROSITE-ProRule" id="PRU00191"/>
    </source>
</evidence>
<dbReference type="GO" id="GO:0007167">
    <property type="term" value="P:enzyme-linked receptor protein signaling pathway"/>
    <property type="evidence" value="ECO:0007669"/>
    <property type="project" value="TreeGrafter"/>
</dbReference>
<dbReference type="GO" id="GO:0016477">
    <property type="term" value="P:cell migration"/>
    <property type="evidence" value="ECO:0007669"/>
    <property type="project" value="TreeGrafter"/>
</dbReference>
<evidence type="ECO:0000256" key="1">
    <source>
        <dbReference type="ARBA" id="ARBA00022443"/>
    </source>
</evidence>
<dbReference type="Gene3D" id="2.30.30.40">
    <property type="entry name" value="SH3 Domains"/>
    <property type="match status" value="1"/>
</dbReference>
<dbReference type="InterPro" id="IPR051184">
    <property type="entry name" value="Tyrosine-phos_adapter"/>
</dbReference>
<reference evidence="7" key="1">
    <citation type="submission" date="2016-11" db="UniProtKB">
        <authorList>
            <consortium name="WormBaseParasite"/>
        </authorList>
    </citation>
    <scope>IDENTIFICATION</scope>
</reference>
<name>A0A1I8FDI0_9PLAT</name>
<feature type="region of interest" description="Disordered" evidence="4">
    <location>
        <begin position="1"/>
        <end position="60"/>
    </location>
</feature>
<dbReference type="GO" id="GO:0005737">
    <property type="term" value="C:cytoplasm"/>
    <property type="evidence" value="ECO:0007669"/>
    <property type="project" value="TreeGrafter"/>
</dbReference>
<dbReference type="PANTHER" id="PTHR19969">
    <property type="entry name" value="SH2-SH3 ADAPTOR PROTEIN-RELATED"/>
    <property type="match status" value="1"/>
</dbReference>
<feature type="compositionally biased region" description="Polar residues" evidence="4">
    <location>
        <begin position="37"/>
        <end position="50"/>
    </location>
</feature>
<keyword evidence="6" id="KW-1185">Reference proteome</keyword>
<dbReference type="SMART" id="SM00252">
    <property type="entry name" value="SH2"/>
    <property type="match status" value="1"/>
</dbReference>
<protein>
    <submittedName>
        <fullName evidence="7">SH2 domain-containing protein</fullName>
    </submittedName>
</protein>
<dbReference type="Pfam" id="PF00018">
    <property type="entry name" value="SH3_1"/>
    <property type="match status" value="1"/>
</dbReference>
<proteinExistence type="predicted"/>
<dbReference type="Proteomes" id="UP000095280">
    <property type="component" value="Unplaced"/>
</dbReference>
<evidence type="ECO:0000313" key="7">
    <source>
        <dbReference type="WBParaSite" id="maker-unitig_30340-snap-gene-0.2-mRNA-1"/>
    </source>
</evidence>
<accession>A0A1I8FDI0</accession>
<dbReference type="Pfam" id="PF00017">
    <property type="entry name" value="SH2"/>
    <property type="match status" value="1"/>
</dbReference>
<dbReference type="InterPro" id="IPR000980">
    <property type="entry name" value="SH2"/>
</dbReference>
<dbReference type="InterPro" id="IPR001452">
    <property type="entry name" value="SH3_domain"/>
</dbReference>